<evidence type="ECO:0008006" key="3">
    <source>
        <dbReference type="Google" id="ProtNLM"/>
    </source>
</evidence>
<keyword evidence="2" id="KW-1185">Reference proteome</keyword>
<evidence type="ECO:0000313" key="1">
    <source>
        <dbReference type="EMBL" id="SKA99774.1"/>
    </source>
</evidence>
<organism evidence="1 2">
    <name type="scientific">Caloramator quimbayensis</name>
    <dbReference type="NCBI Taxonomy" id="1147123"/>
    <lineage>
        <taxon>Bacteria</taxon>
        <taxon>Bacillati</taxon>
        <taxon>Bacillota</taxon>
        <taxon>Clostridia</taxon>
        <taxon>Eubacteriales</taxon>
        <taxon>Clostridiaceae</taxon>
        <taxon>Caloramator</taxon>
    </lineage>
</organism>
<reference evidence="2" key="1">
    <citation type="submission" date="2017-02" db="EMBL/GenBank/DDBJ databases">
        <authorList>
            <person name="Varghese N."/>
            <person name="Submissions S."/>
        </authorList>
    </citation>
    <scope>NUCLEOTIDE SEQUENCE [LARGE SCALE GENOMIC DNA]</scope>
    <source>
        <strain evidence="2">USBA 833</strain>
    </source>
</reference>
<dbReference type="EMBL" id="FUYH01000038">
    <property type="protein sequence ID" value="SKA99774.1"/>
    <property type="molecule type" value="Genomic_DNA"/>
</dbReference>
<name>A0A1T4YDE2_9CLOT</name>
<proteinExistence type="predicted"/>
<dbReference type="Proteomes" id="UP000190105">
    <property type="component" value="Unassembled WGS sequence"/>
</dbReference>
<dbReference type="STRING" id="1147123.SAMN05443428_1389"/>
<dbReference type="RefSeq" id="WP_078697755.1">
    <property type="nucleotide sequence ID" value="NZ_FUYH01000038.1"/>
</dbReference>
<dbReference type="OrthoDB" id="2853096at2"/>
<gene>
    <name evidence="1" type="ORF">SAMN05443428_1389</name>
</gene>
<accession>A0A1T4YDE2</accession>
<evidence type="ECO:0000313" key="2">
    <source>
        <dbReference type="Proteomes" id="UP000190105"/>
    </source>
</evidence>
<dbReference type="AlphaFoldDB" id="A0A1T4YDE2"/>
<sequence length="181" mass="19579">MATAGKKIVLGSGKLYIAEFSNGTIPDNATLEVDSNLLGLIQGGATLEYKPKFYEVTDDLGLVQKNILTDEEVTLKSGVMTWNGKTLTKLCSTARVTESAGKRTVKIGGIGNQDGKSYVIRFVHEDPTDGDIRVTIVGNNQSGFSLAFKKDKETVIDAEFKALPLDSEGTKIIYEEEIPTT</sequence>
<protein>
    <recommendedName>
        <fullName evidence="3">Phage major tail protein, phi13 family</fullName>
    </recommendedName>
</protein>